<protein>
    <submittedName>
        <fullName evidence="7">Integrase</fullName>
    </submittedName>
</protein>
<feature type="domain" description="Tyr recombinase" evidence="5">
    <location>
        <begin position="207"/>
        <end position="385"/>
    </location>
</feature>
<dbReference type="EMBL" id="CP022383">
    <property type="protein sequence ID" value="ATA79294.1"/>
    <property type="molecule type" value="Genomic_DNA"/>
</dbReference>
<feature type="domain" description="Core-binding (CB)" evidence="6">
    <location>
        <begin position="102"/>
        <end position="186"/>
    </location>
</feature>
<dbReference type="InterPro" id="IPR011010">
    <property type="entry name" value="DNA_brk_join_enz"/>
</dbReference>
<accession>A0A250F2B6</accession>
<evidence type="ECO:0000256" key="2">
    <source>
        <dbReference type="ARBA" id="ARBA00023125"/>
    </source>
</evidence>
<keyword evidence="3" id="KW-0233">DNA recombination</keyword>
<dbReference type="InterPro" id="IPR013762">
    <property type="entry name" value="Integrase-like_cat_sf"/>
</dbReference>
<dbReference type="PROSITE" id="PS51898">
    <property type="entry name" value="TYR_RECOMBINASE"/>
    <property type="match status" value="1"/>
</dbReference>
<keyword evidence="2 4" id="KW-0238">DNA-binding</keyword>
<dbReference type="Pfam" id="PF00589">
    <property type="entry name" value="Phage_integrase"/>
    <property type="match status" value="1"/>
</dbReference>
<evidence type="ECO:0000256" key="3">
    <source>
        <dbReference type="ARBA" id="ARBA00023172"/>
    </source>
</evidence>
<name>A0A250F2B6_CAPSP</name>
<evidence type="ECO:0000256" key="4">
    <source>
        <dbReference type="PROSITE-ProRule" id="PRU01248"/>
    </source>
</evidence>
<dbReference type="AlphaFoldDB" id="A0A250F2B6"/>
<dbReference type="GO" id="GO:0006310">
    <property type="term" value="P:DNA recombination"/>
    <property type="evidence" value="ECO:0007669"/>
    <property type="project" value="UniProtKB-KW"/>
</dbReference>
<gene>
    <name evidence="7" type="ORF">CGC59_06190</name>
</gene>
<dbReference type="Proteomes" id="UP000217334">
    <property type="component" value="Chromosome"/>
</dbReference>
<dbReference type="Gene3D" id="1.10.443.10">
    <property type="entry name" value="Intergrase catalytic core"/>
    <property type="match status" value="1"/>
</dbReference>
<sequence>MVTKTLDGCSYSELWVSPANWQKATKKDLDKDWYVQCVFFDPRFEKKYPKGFPYRKKANRPNTIEERKAMISFLLKNIPHQLNNGFNPILKKYVQVHKEGLYPELHFIEAFRRALEIKVGTKKHLYEIQCAINRLEKACEALDLQTVKIKDLRRVDLKRMLDWLRLSDKYYNRFVIYFSSLYRELIEYECCEANITRDIYPKKVIKEVRTILTADELIKVKNHVRFINPDFYRYMMIFLYSGARNTELFRLQRKDVDLEKQEFVILLEKGGQYKRCTKVILSPALEFWKEICSKCKSDNDYLFALDFVPNKKMGHTEIVTRFWKRHVKDKLGIEADFYALKHYMLDNLDSDTAMLLASHTNQNTTAIYQVNKAKKERERLKQLEIQI</sequence>
<evidence type="ECO:0000313" key="8">
    <source>
        <dbReference type="Proteomes" id="UP000217334"/>
    </source>
</evidence>
<dbReference type="InterPro" id="IPR044068">
    <property type="entry name" value="CB"/>
</dbReference>
<dbReference type="InterPro" id="IPR002104">
    <property type="entry name" value="Integrase_catalytic"/>
</dbReference>
<dbReference type="RefSeq" id="WP_095901237.1">
    <property type="nucleotide sequence ID" value="NZ_CAUOYI010000001.1"/>
</dbReference>
<dbReference type="GO" id="GO:0003677">
    <property type="term" value="F:DNA binding"/>
    <property type="evidence" value="ECO:0007669"/>
    <property type="project" value="UniProtKB-UniRule"/>
</dbReference>
<evidence type="ECO:0000259" key="5">
    <source>
        <dbReference type="PROSITE" id="PS51898"/>
    </source>
</evidence>
<evidence type="ECO:0000259" key="6">
    <source>
        <dbReference type="PROSITE" id="PS51900"/>
    </source>
</evidence>
<evidence type="ECO:0000256" key="1">
    <source>
        <dbReference type="ARBA" id="ARBA00022908"/>
    </source>
</evidence>
<keyword evidence="1" id="KW-0229">DNA integration</keyword>
<dbReference type="GO" id="GO:0015074">
    <property type="term" value="P:DNA integration"/>
    <property type="evidence" value="ECO:0007669"/>
    <property type="project" value="UniProtKB-KW"/>
</dbReference>
<dbReference type="SUPFAM" id="SSF56349">
    <property type="entry name" value="DNA breaking-rejoining enzymes"/>
    <property type="match status" value="1"/>
</dbReference>
<organism evidence="7 8">
    <name type="scientific">Capnocytophaga sputigena</name>
    <dbReference type="NCBI Taxonomy" id="1019"/>
    <lineage>
        <taxon>Bacteria</taxon>
        <taxon>Pseudomonadati</taxon>
        <taxon>Bacteroidota</taxon>
        <taxon>Flavobacteriia</taxon>
        <taxon>Flavobacteriales</taxon>
        <taxon>Flavobacteriaceae</taxon>
        <taxon>Capnocytophaga</taxon>
    </lineage>
</organism>
<dbReference type="PROSITE" id="PS51900">
    <property type="entry name" value="CB"/>
    <property type="match status" value="1"/>
</dbReference>
<evidence type="ECO:0000313" key="7">
    <source>
        <dbReference type="EMBL" id="ATA79294.1"/>
    </source>
</evidence>
<proteinExistence type="predicted"/>
<reference evidence="8" key="1">
    <citation type="submission" date="2017-06" db="EMBL/GenBank/DDBJ databases">
        <title>Capnocytophaga spp. assemblies.</title>
        <authorList>
            <person name="Gulvik C.A."/>
        </authorList>
    </citation>
    <scope>NUCLEOTIDE SEQUENCE [LARGE SCALE GENOMIC DNA]</scope>
    <source>
        <strain evidence="8">H4486</strain>
    </source>
</reference>